<evidence type="ECO:0000313" key="8">
    <source>
        <dbReference type="EMBL" id="HIU35405.1"/>
    </source>
</evidence>
<gene>
    <name evidence="7" type="primary">nanE</name>
    <name evidence="8" type="ORF">IAC53_02195</name>
</gene>
<reference evidence="8" key="1">
    <citation type="submission" date="2020-10" db="EMBL/GenBank/DDBJ databases">
        <authorList>
            <person name="Gilroy R."/>
        </authorList>
    </citation>
    <scope>NUCLEOTIDE SEQUENCE</scope>
    <source>
        <strain evidence="8">ChiGjej1B1-19959</strain>
    </source>
</reference>
<dbReference type="Pfam" id="PF04131">
    <property type="entry name" value="NanE"/>
    <property type="match status" value="1"/>
</dbReference>
<organism evidence="8 9">
    <name type="scientific">Candidatus Fimenecus excrementigallinarum</name>
    <dbReference type="NCBI Taxonomy" id="2840816"/>
    <lineage>
        <taxon>Bacteria</taxon>
        <taxon>Bacillati</taxon>
        <taxon>Bacillota</taxon>
        <taxon>Clostridia</taxon>
        <taxon>Candidatus Fimenecus</taxon>
    </lineage>
</organism>
<reference evidence="8" key="2">
    <citation type="journal article" date="2021" name="PeerJ">
        <title>Extensive microbial diversity within the chicken gut microbiome revealed by metagenomics and culture.</title>
        <authorList>
            <person name="Gilroy R."/>
            <person name="Ravi A."/>
            <person name="Getino M."/>
            <person name="Pursley I."/>
            <person name="Horton D.L."/>
            <person name="Alikhan N.F."/>
            <person name="Baker D."/>
            <person name="Gharbi K."/>
            <person name="Hall N."/>
            <person name="Watson M."/>
            <person name="Adriaenssens E.M."/>
            <person name="Foster-Nyarko E."/>
            <person name="Jarju S."/>
            <person name="Secka A."/>
            <person name="Antonio M."/>
            <person name="Oren A."/>
            <person name="Chaudhuri R.R."/>
            <person name="La Ragione R."/>
            <person name="Hildebrand F."/>
            <person name="Pallen M.J."/>
        </authorList>
    </citation>
    <scope>NUCLEOTIDE SEQUENCE</scope>
    <source>
        <strain evidence="8">ChiGjej1B1-19959</strain>
    </source>
</reference>
<evidence type="ECO:0000256" key="3">
    <source>
        <dbReference type="ARBA" id="ARBA00005081"/>
    </source>
</evidence>
<evidence type="ECO:0000313" key="9">
    <source>
        <dbReference type="Proteomes" id="UP000824071"/>
    </source>
</evidence>
<dbReference type="CDD" id="cd04729">
    <property type="entry name" value="NanE"/>
    <property type="match status" value="1"/>
</dbReference>
<dbReference type="PANTHER" id="PTHR36204">
    <property type="entry name" value="N-ACETYLMANNOSAMINE-6-PHOSPHATE 2-EPIMERASE-RELATED"/>
    <property type="match status" value="1"/>
</dbReference>
<dbReference type="GO" id="GO:0005829">
    <property type="term" value="C:cytosol"/>
    <property type="evidence" value="ECO:0007669"/>
    <property type="project" value="TreeGrafter"/>
</dbReference>
<protein>
    <recommendedName>
        <fullName evidence="7">Putative N-acetylmannosamine-6-phosphate 2-epimerase</fullName>
        <ecNumber evidence="7">5.1.3.9</ecNumber>
    </recommendedName>
    <alternativeName>
        <fullName evidence="7">ManNAc-6-P epimerase</fullName>
    </alternativeName>
</protein>
<comment type="catalytic activity">
    <reaction evidence="1 7">
        <text>an N-acyl-D-glucosamine 6-phosphate = an N-acyl-D-mannosamine 6-phosphate</text>
        <dbReference type="Rhea" id="RHEA:23932"/>
        <dbReference type="ChEBI" id="CHEBI:57599"/>
        <dbReference type="ChEBI" id="CHEBI:57666"/>
        <dbReference type="EC" id="5.1.3.9"/>
    </reaction>
</comment>
<evidence type="ECO:0000256" key="5">
    <source>
        <dbReference type="ARBA" id="ARBA00023235"/>
    </source>
</evidence>
<dbReference type="GO" id="GO:0019262">
    <property type="term" value="P:N-acetylneuraminate catabolic process"/>
    <property type="evidence" value="ECO:0007669"/>
    <property type="project" value="UniProtKB-UniRule"/>
</dbReference>
<dbReference type="GO" id="GO:0047465">
    <property type="term" value="F:N-acylglucosamine-6-phosphate 2-epimerase activity"/>
    <property type="evidence" value="ECO:0007669"/>
    <property type="project" value="UniProtKB-EC"/>
</dbReference>
<dbReference type="Proteomes" id="UP000824071">
    <property type="component" value="Unassembled WGS sequence"/>
</dbReference>
<dbReference type="InterPro" id="IPR007260">
    <property type="entry name" value="NanE"/>
</dbReference>
<keyword evidence="5 7" id="KW-0413">Isomerase</keyword>
<evidence type="ECO:0000256" key="4">
    <source>
        <dbReference type="ARBA" id="ARBA00007439"/>
    </source>
</evidence>
<dbReference type="SUPFAM" id="SSF51366">
    <property type="entry name" value="Ribulose-phoshate binding barrel"/>
    <property type="match status" value="1"/>
</dbReference>
<evidence type="ECO:0000256" key="6">
    <source>
        <dbReference type="ARBA" id="ARBA00023277"/>
    </source>
</evidence>
<dbReference type="InterPro" id="IPR011060">
    <property type="entry name" value="RibuloseP-bd_barrel"/>
</dbReference>
<comment type="pathway">
    <text evidence="3 7">Amino-sugar metabolism; N-acetylneuraminate degradation; D-fructose 6-phosphate from N-acetylneuraminate: step 3/5.</text>
</comment>
<dbReference type="HAMAP" id="MF_01235">
    <property type="entry name" value="ManNAc6P_epimer"/>
    <property type="match status" value="1"/>
</dbReference>
<dbReference type="Gene3D" id="3.20.20.70">
    <property type="entry name" value="Aldolase class I"/>
    <property type="match status" value="1"/>
</dbReference>
<name>A0A9D1IDG5_9FIRM</name>
<accession>A0A9D1IDG5</accession>
<evidence type="ECO:0000256" key="7">
    <source>
        <dbReference type="HAMAP-Rule" id="MF_01235"/>
    </source>
</evidence>
<keyword evidence="6 7" id="KW-0119">Carbohydrate metabolism</keyword>
<dbReference type="InterPro" id="IPR013785">
    <property type="entry name" value="Aldolase_TIM"/>
</dbReference>
<dbReference type="PANTHER" id="PTHR36204:SF1">
    <property type="entry name" value="N-ACETYLMANNOSAMINE-6-PHOSPHATE 2-EPIMERASE-RELATED"/>
    <property type="match status" value="1"/>
</dbReference>
<comment type="function">
    <text evidence="2 7">Converts N-acetylmannosamine-6-phosphate (ManNAc-6-P) to N-acetylglucosamine-6-phosphate (GlcNAc-6-P).</text>
</comment>
<dbReference type="EMBL" id="DVMW01000018">
    <property type="protein sequence ID" value="HIU35405.1"/>
    <property type="molecule type" value="Genomic_DNA"/>
</dbReference>
<dbReference type="AlphaFoldDB" id="A0A9D1IDG5"/>
<dbReference type="GO" id="GO:0005975">
    <property type="term" value="P:carbohydrate metabolic process"/>
    <property type="evidence" value="ECO:0007669"/>
    <property type="project" value="UniProtKB-UniRule"/>
</dbReference>
<dbReference type="EC" id="5.1.3.9" evidence="7"/>
<dbReference type="GO" id="GO:0006053">
    <property type="term" value="P:N-acetylmannosamine catabolic process"/>
    <property type="evidence" value="ECO:0007669"/>
    <property type="project" value="TreeGrafter"/>
</dbReference>
<comment type="similarity">
    <text evidence="4 7">Belongs to the NanE family.</text>
</comment>
<sequence length="234" mass="25508">MAHIKKGSLIISCQAVKGEPLYGYNIMHLMAKAAQEGGADGIRCNYVSDINSIKAAVNLPTIGIIKAEYPDSDVYITPTKKEVRALLEETDTEVVALDATLRARPNGEKLEDLVRYIRAQKPQVEIMADIADMDDAKYADSLGFDYIGCTLRSYTASTKGIAIPDCDFIAELVRTVRAHVIAEGGIWEAGQLEKVWAAKPYAVVIGSAVTRPRDITARFRRVTDACKPTCGAEV</sequence>
<proteinExistence type="inferred from homology"/>
<comment type="caution">
    <text evidence="8">The sequence shown here is derived from an EMBL/GenBank/DDBJ whole genome shotgun (WGS) entry which is preliminary data.</text>
</comment>
<evidence type="ECO:0000256" key="2">
    <source>
        <dbReference type="ARBA" id="ARBA00002147"/>
    </source>
</evidence>
<dbReference type="NCBIfam" id="NF002231">
    <property type="entry name" value="PRK01130.1"/>
    <property type="match status" value="1"/>
</dbReference>
<evidence type="ECO:0000256" key="1">
    <source>
        <dbReference type="ARBA" id="ARBA00000056"/>
    </source>
</evidence>